<dbReference type="InterPro" id="IPR038765">
    <property type="entry name" value="Papain-like_cys_pep_sf"/>
</dbReference>
<sequence length="359" mass="41248">MNIKKIYLILLNVLLVFFLIFLLSVEHLNLYAVIYAVVAVILIGHLWLSQSKKTTKIILTIIYLLIMSAQQVFNTLFVFSGIDTGMVFLIKKMIAVIFMLVPFFVLYFNYLYTIQNVFSQSVKDATAISFNMMKEMQKSTFSLGNKLKKGRNSLSRENLNEIMEDLPRHSYTKYLNKNTLTDAFFAECQRSLADEHLYIVISSTGSPASELISVFTQKVYNHVSLSFDRDLKTIVSYNGGEKVSPPGLNQEQLAQFHKKDDAEILVYSLEASKAQKEIIMDKVKEINETGSAYNFVGLVTKFSIRPNIMFCSQFVYNMLKIAGLEYFQSPATKIKPTDLVEKDYYRKLAFCYQIKFNEL</sequence>
<comment type="caution">
    <text evidence="2">The sequence shown here is derived from an EMBL/GenBank/DDBJ whole genome shotgun (WGS) entry which is preliminary data.</text>
</comment>
<feature type="transmembrane region" description="Helical" evidence="1">
    <location>
        <begin position="7"/>
        <end position="24"/>
    </location>
</feature>
<dbReference type="EMBL" id="JBHSFT010000040">
    <property type="protein sequence ID" value="MFC4663520.1"/>
    <property type="molecule type" value="Genomic_DNA"/>
</dbReference>
<evidence type="ECO:0000313" key="3">
    <source>
        <dbReference type="Proteomes" id="UP001595988"/>
    </source>
</evidence>
<evidence type="ECO:0000256" key="1">
    <source>
        <dbReference type="SAM" id="Phobius"/>
    </source>
</evidence>
<dbReference type="SUPFAM" id="SSF54001">
    <property type="entry name" value="Cysteine proteinases"/>
    <property type="match status" value="1"/>
</dbReference>
<evidence type="ECO:0000313" key="2">
    <source>
        <dbReference type="EMBL" id="MFC4663520.1"/>
    </source>
</evidence>
<proteinExistence type="predicted"/>
<feature type="transmembrane region" description="Helical" evidence="1">
    <location>
        <begin position="60"/>
        <end position="82"/>
    </location>
</feature>
<name>A0ABV9K0B8_9BACI</name>
<organism evidence="2 3">
    <name type="scientific">Oceanobacillus aidingensis</name>
    <dbReference type="NCBI Taxonomy" id="645964"/>
    <lineage>
        <taxon>Bacteria</taxon>
        <taxon>Bacillati</taxon>
        <taxon>Bacillota</taxon>
        <taxon>Bacilli</taxon>
        <taxon>Bacillales</taxon>
        <taxon>Bacillaceae</taxon>
        <taxon>Oceanobacillus</taxon>
    </lineage>
</organism>
<keyword evidence="1" id="KW-0812">Transmembrane</keyword>
<dbReference type="RefSeq" id="WP_289585036.1">
    <property type="nucleotide sequence ID" value="NZ_JBHSFT010000040.1"/>
</dbReference>
<evidence type="ECO:0008006" key="4">
    <source>
        <dbReference type="Google" id="ProtNLM"/>
    </source>
</evidence>
<dbReference type="Gene3D" id="3.90.1720.10">
    <property type="entry name" value="endopeptidase domain like (from Nostoc punctiforme)"/>
    <property type="match status" value="1"/>
</dbReference>
<feature type="transmembrane region" description="Helical" evidence="1">
    <location>
        <begin position="94"/>
        <end position="112"/>
    </location>
</feature>
<reference evidence="3" key="1">
    <citation type="journal article" date="2019" name="Int. J. Syst. Evol. Microbiol.">
        <title>The Global Catalogue of Microorganisms (GCM) 10K type strain sequencing project: providing services to taxonomists for standard genome sequencing and annotation.</title>
        <authorList>
            <consortium name="The Broad Institute Genomics Platform"/>
            <consortium name="The Broad Institute Genome Sequencing Center for Infectious Disease"/>
            <person name="Wu L."/>
            <person name="Ma J."/>
        </authorList>
    </citation>
    <scope>NUCLEOTIDE SEQUENCE [LARGE SCALE GENOMIC DNA]</scope>
    <source>
        <strain evidence="3">CCUG 37257</strain>
    </source>
</reference>
<dbReference type="Proteomes" id="UP001595988">
    <property type="component" value="Unassembled WGS sequence"/>
</dbReference>
<gene>
    <name evidence="2" type="ORF">ACFO3P_15180</name>
</gene>
<keyword evidence="3" id="KW-1185">Reference proteome</keyword>
<protein>
    <recommendedName>
        <fullName evidence="4">Permuted papain-like amidase enzyme, YaeF/YiiX, C92 family</fullName>
    </recommendedName>
</protein>
<accession>A0ABV9K0B8</accession>
<keyword evidence="1" id="KW-0472">Membrane</keyword>
<keyword evidence="1" id="KW-1133">Transmembrane helix</keyword>
<feature type="transmembrane region" description="Helical" evidence="1">
    <location>
        <begin position="30"/>
        <end position="48"/>
    </location>
</feature>